<sequence length="231" mass="26758">MAGLREEVADGNILDIVEKFLAAGVMENGIFKPTTVGTPQGGVISPLLANITLNSLDWMLDNQGYRFVRYADDFVILCQSRTQAKEAFEKVEFHLTGKLGLQLSPEKTHIASFREGFSFLGFDISSHAVKMRGKSIEKFKDKIREITQRSHNFDAGVVNKINQVVRGTATYFAKPYTHNRRLFTKLDKWIRMRLRCMKYKRKWKTDNKRLRLKFFRRKGLLNMYDFCITST</sequence>
<keyword evidence="4" id="KW-1185">Reference proteome</keyword>
<dbReference type="EMBL" id="FMSV02000009">
    <property type="protein sequence ID" value="SEH04178.1"/>
    <property type="molecule type" value="Genomic_DNA"/>
</dbReference>
<comment type="similarity">
    <text evidence="1">Belongs to the bacterial reverse transcriptase family.</text>
</comment>
<dbReference type="InterPro" id="IPR000477">
    <property type="entry name" value="RT_dom"/>
</dbReference>
<dbReference type="PANTHER" id="PTHR34047:SF8">
    <property type="entry name" value="PROTEIN YKFC"/>
    <property type="match status" value="1"/>
</dbReference>
<protein>
    <submittedName>
        <fullName evidence="3">Group II intron-encoded protein LtrA</fullName>
    </submittedName>
</protein>
<dbReference type="InterPro" id="IPR043502">
    <property type="entry name" value="DNA/RNA_pol_sf"/>
</dbReference>
<dbReference type="Pfam" id="PF00078">
    <property type="entry name" value="RVT_1"/>
    <property type="match status" value="1"/>
</dbReference>
<reference evidence="3 4" key="1">
    <citation type="submission" date="2016-10" db="EMBL/GenBank/DDBJ databases">
        <authorList>
            <person name="de Groot N.N."/>
        </authorList>
    </citation>
    <scope>NUCLEOTIDE SEQUENCE [LARGE SCALE GENOMIC DNA]</scope>
    <source>
        <strain evidence="3">MBHS1</strain>
    </source>
</reference>
<dbReference type="SUPFAM" id="SSF56672">
    <property type="entry name" value="DNA/RNA polymerases"/>
    <property type="match status" value="1"/>
</dbReference>
<name>A0A1H6F1Z6_9GAMM</name>
<evidence type="ECO:0000313" key="4">
    <source>
        <dbReference type="Proteomes" id="UP000236724"/>
    </source>
</evidence>
<dbReference type="AlphaFoldDB" id="A0A1H6F1Z6"/>
<dbReference type="PANTHER" id="PTHR34047">
    <property type="entry name" value="NUCLEAR INTRON MATURASE 1, MITOCHONDRIAL-RELATED"/>
    <property type="match status" value="1"/>
</dbReference>
<proteinExistence type="inferred from homology"/>
<accession>A0A1H6F1Z6</accession>
<dbReference type="PROSITE" id="PS50878">
    <property type="entry name" value="RT_POL"/>
    <property type="match status" value="1"/>
</dbReference>
<gene>
    <name evidence="3" type="primary">ltrA_1</name>
    <name evidence="3" type="ORF">MBHS_00023</name>
</gene>
<dbReference type="InterPro" id="IPR013597">
    <property type="entry name" value="Mat_intron_G2"/>
</dbReference>
<organism evidence="3 4">
    <name type="scientific">Candidatus Venteria ishoeyi</name>
    <dbReference type="NCBI Taxonomy" id="1899563"/>
    <lineage>
        <taxon>Bacteria</taxon>
        <taxon>Pseudomonadati</taxon>
        <taxon>Pseudomonadota</taxon>
        <taxon>Gammaproteobacteria</taxon>
        <taxon>Thiotrichales</taxon>
        <taxon>Thiotrichaceae</taxon>
        <taxon>Venteria</taxon>
    </lineage>
</organism>
<dbReference type="Pfam" id="PF08388">
    <property type="entry name" value="GIIM"/>
    <property type="match status" value="1"/>
</dbReference>
<dbReference type="Proteomes" id="UP000236724">
    <property type="component" value="Unassembled WGS sequence"/>
</dbReference>
<feature type="domain" description="Reverse transcriptase" evidence="2">
    <location>
        <begin position="1"/>
        <end position="124"/>
    </location>
</feature>
<evidence type="ECO:0000313" key="3">
    <source>
        <dbReference type="EMBL" id="SEH04178.1"/>
    </source>
</evidence>
<dbReference type="InterPro" id="IPR051083">
    <property type="entry name" value="GrpII_Intron_Splice-Mob/Def"/>
</dbReference>
<dbReference type="CDD" id="cd01651">
    <property type="entry name" value="RT_G2_intron"/>
    <property type="match status" value="1"/>
</dbReference>
<evidence type="ECO:0000256" key="1">
    <source>
        <dbReference type="ARBA" id="ARBA00034120"/>
    </source>
</evidence>
<evidence type="ECO:0000259" key="2">
    <source>
        <dbReference type="PROSITE" id="PS50878"/>
    </source>
</evidence>